<accession>A0A212KG71</accession>
<proteinExistence type="predicted"/>
<gene>
    <name evidence="1" type="ORF">KL86DYS2_20160</name>
</gene>
<name>A0A212KG71_9BACT</name>
<reference evidence="1" key="1">
    <citation type="submission" date="2016-04" db="EMBL/GenBank/DDBJ databases">
        <authorList>
            <person name="Evans L.H."/>
            <person name="Alamgir A."/>
            <person name="Owens N."/>
            <person name="Weber N.D."/>
            <person name="Virtaneva K."/>
            <person name="Barbian K."/>
            <person name="Babar A."/>
            <person name="Rosenke K."/>
        </authorList>
    </citation>
    <scope>NUCLEOTIDE SEQUENCE</scope>
    <source>
        <strain evidence="1">86-2</strain>
    </source>
</reference>
<protein>
    <submittedName>
        <fullName evidence="1">Uncharacterized protein</fullName>
    </submittedName>
</protein>
<sequence length="79" mass="9414">MSTLNGTINQKTKQDEIVLQKLRKKIIIEIIRRRAASPHKEYELTEMEECELVCMYIMGQTSVDINKISEYIKRNYYTQ</sequence>
<organism evidence="1">
    <name type="scientific">uncultured Dysgonomonas sp</name>
    <dbReference type="NCBI Taxonomy" id="206096"/>
    <lineage>
        <taxon>Bacteria</taxon>
        <taxon>Pseudomonadati</taxon>
        <taxon>Bacteroidota</taxon>
        <taxon>Bacteroidia</taxon>
        <taxon>Bacteroidales</taxon>
        <taxon>Dysgonomonadaceae</taxon>
        <taxon>Dysgonomonas</taxon>
        <taxon>environmental samples</taxon>
    </lineage>
</organism>
<dbReference type="EMBL" id="FLUL01000002">
    <property type="protein sequence ID" value="SBW10649.1"/>
    <property type="molecule type" value="Genomic_DNA"/>
</dbReference>
<evidence type="ECO:0000313" key="1">
    <source>
        <dbReference type="EMBL" id="SBW10649.1"/>
    </source>
</evidence>
<dbReference type="AlphaFoldDB" id="A0A212KG71"/>
<dbReference type="RefSeq" id="WP_296952795.1">
    <property type="nucleotide sequence ID" value="NZ_CABTJG010000008.1"/>
</dbReference>